<proteinExistence type="predicted"/>
<organism evidence="4 5">
    <name type="scientific">Gordonia phthalatica</name>
    <dbReference type="NCBI Taxonomy" id="1136941"/>
    <lineage>
        <taxon>Bacteria</taxon>
        <taxon>Bacillati</taxon>
        <taxon>Actinomycetota</taxon>
        <taxon>Actinomycetes</taxon>
        <taxon>Mycobacteriales</taxon>
        <taxon>Gordoniaceae</taxon>
        <taxon>Gordonia</taxon>
    </lineage>
</organism>
<dbReference type="EMBL" id="CP011853">
    <property type="protein sequence ID" value="ALG84912.1"/>
    <property type="molecule type" value="Genomic_DNA"/>
</dbReference>
<evidence type="ECO:0000256" key="1">
    <source>
        <dbReference type="SAM" id="MobiDB-lite"/>
    </source>
</evidence>
<dbReference type="OrthoDB" id="3626437at2"/>
<reference evidence="4 5" key="2">
    <citation type="journal article" date="2017" name="Int. J. Syst. Evol. Microbiol.">
        <title>Gordonia phthalatica sp. nov., a di-n-butyl phthalate-degrading bacterium isolated from activated sludge.</title>
        <authorList>
            <person name="Jin D."/>
            <person name="Kong X."/>
            <person name="Jia M."/>
            <person name="Yu X."/>
            <person name="Wang X."/>
            <person name="Zhuang X."/>
            <person name="Deng Y."/>
            <person name="Bai Z."/>
        </authorList>
    </citation>
    <scope>NUCLEOTIDE SEQUENCE [LARGE SCALE GENOMIC DNA]</scope>
    <source>
        <strain evidence="4 5">QH-11</strain>
    </source>
</reference>
<gene>
    <name evidence="3" type="ORF">ACH46_10930</name>
    <name evidence="4" type="ORF">ACH46_19330</name>
</gene>
<dbReference type="KEGG" id="goq:ACH46_10930"/>
<evidence type="ECO:0000313" key="3">
    <source>
        <dbReference type="EMBL" id="ALG84912.1"/>
    </source>
</evidence>
<reference evidence="5" key="1">
    <citation type="submission" date="2015-06" db="EMBL/GenBank/DDBJ databases">
        <title>Complete genome sequence and metabolic analysis of phthalate degradation pathway in Gordonia sp. QH-11.</title>
        <authorList>
            <person name="Jin D."/>
            <person name="Kong X."/>
            <person name="Bai Z."/>
        </authorList>
    </citation>
    <scope>NUCLEOTIDE SEQUENCE [LARGE SCALE GENOMIC DNA]</scope>
    <source>
        <strain evidence="5">QH-11</strain>
    </source>
</reference>
<dbReference type="KEGG" id="goq:ACH46_19330"/>
<feature type="compositionally biased region" description="Basic and acidic residues" evidence="1">
    <location>
        <begin position="110"/>
        <end position="121"/>
    </location>
</feature>
<evidence type="ECO:0000259" key="2">
    <source>
        <dbReference type="Pfam" id="PF13443"/>
    </source>
</evidence>
<dbReference type="Proteomes" id="UP000063789">
    <property type="component" value="Chromosome"/>
</dbReference>
<keyword evidence="5" id="KW-1185">Reference proteome</keyword>
<dbReference type="EMBL" id="CP011853">
    <property type="protein sequence ID" value="ALG86247.1"/>
    <property type="molecule type" value="Genomic_DNA"/>
</dbReference>
<dbReference type="Pfam" id="PF13443">
    <property type="entry name" value="HTH_26"/>
    <property type="match status" value="1"/>
</dbReference>
<dbReference type="AlphaFoldDB" id="A0A0N7FV59"/>
<accession>A0A0N7FV59</accession>
<dbReference type="InterPro" id="IPR010982">
    <property type="entry name" value="Lambda_DNA-bd_dom_sf"/>
</dbReference>
<feature type="region of interest" description="Disordered" evidence="1">
    <location>
        <begin position="88"/>
        <end position="121"/>
    </location>
</feature>
<dbReference type="PATRIC" id="fig|1136941.3.peg.2228"/>
<dbReference type="STRING" id="1136941.ACH46_10930"/>
<dbReference type="GO" id="GO:0003677">
    <property type="term" value="F:DNA binding"/>
    <property type="evidence" value="ECO:0007669"/>
    <property type="project" value="InterPro"/>
</dbReference>
<sequence>MNVQKRVDFHWNLRKLMADRNLWKSTELVTLLRSRGITLSQPQAYRLMTGKPERINSRVFAALCDILDCSPAELFEPVVVMQGRATGTAPDILPAGEARPKKAPGVRRVRVVDSDDGPRDT</sequence>
<feature type="domain" description="HTH cro/C1-type" evidence="2">
    <location>
        <begin position="12"/>
        <end position="77"/>
    </location>
</feature>
<evidence type="ECO:0000313" key="5">
    <source>
        <dbReference type="Proteomes" id="UP000063789"/>
    </source>
</evidence>
<dbReference type="InterPro" id="IPR001387">
    <property type="entry name" value="Cro/C1-type_HTH"/>
</dbReference>
<protein>
    <submittedName>
        <fullName evidence="4">Cro/Cl family transcriptional regulator</fullName>
    </submittedName>
</protein>
<evidence type="ECO:0000313" key="4">
    <source>
        <dbReference type="EMBL" id="ALG86247.1"/>
    </source>
</evidence>
<name>A0A0N7FV59_9ACTN</name>
<dbReference type="Gene3D" id="1.10.260.40">
    <property type="entry name" value="lambda repressor-like DNA-binding domains"/>
    <property type="match status" value="1"/>
</dbReference>
<dbReference type="RefSeq" id="WP_062392913.1">
    <property type="nucleotide sequence ID" value="NZ_CP011853.1"/>
</dbReference>